<dbReference type="InterPro" id="IPR007543">
    <property type="entry name" value="LptD_C"/>
</dbReference>
<evidence type="ECO:0000256" key="1">
    <source>
        <dbReference type="HAMAP-Rule" id="MF_01411"/>
    </source>
</evidence>
<dbReference type="AlphaFoldDB" id="V9TUA8"/>
<organism evidence="3 4">
    <name type="scientific">Candidatus Endolissoclinum faulkneri L5</name>
    <dbReference type="NCBI Taxonomy" id="1401328"/>
    <lineage>
        <taxon>Bacteria</taxon>
        <taxon>Pseudomonadati</taxon>
        <taxon>Pseudomonadota</taxon>
        <taxon>Alphaproteobacteria</taxon>
        <taxon>Rhodospirillales</taxon>
        <taxon>Rhodospirillaceae</taxon>
        <taxon>Candidatus Endolissoclinum</taxon>
    </lineage>
</organism>
<comment type="similarity">
    <text evidence="1">Belongs to the LptD family.</text>
</comment>
<comment type="subunit">
    <text evidence="1">Component of the lipopolysaccharide transport and assembly complex.</text>
</comment>
<evidence type="ECO:0000259" key="2">
    <source>
        <dbReference type="Pfam" id="PF04453"/>
    </source>
</evidence>
<comment type="function">
    <text evidence="1">Involved in the assembly of lipopolysaccharide (LPS) at the surface of the outer membrane.</text>
</comment>
<comment type="subcellular location">
    <subcellularLocation>
        <location evidence="1">Cell outer membrane</location>
    </subcellularLocation>
</comment>
<dbReference type="Pfam" id="PF04453">
    <property type="entry name" value="LptD"/>
    <property type="match status" value="1"/>
</dbReference>
<dbReference type="Proteomes" id="UP000018700">
    <property type="component" value="Chromosome"/>
</dbReference>
<keyword evidence="1" id="KW-0732">Signal</keyword>
<dbReference type="HOGENOM" id="CLU_009039_3_0_5"/>
<dbReference type="OrthoDB" id="9760225at2"/>
<comment type="caution">
    <text evidence="1">Lacks conserved residue(s) required for the propagation of feature annotation.</text>
</comment>
<accession>V9TUA8</accession>
<gene>
    <name evidence="1" type="primary">lptD</name>
    <name evidence="3" type="ORF">P856_515</name>
</gene>
<dbReference type="InterPro" id="IPR020889">
    <property type="entry name" value="LipoPS_assembly_LptD"/>
</dbReference>
<name>V9TUA8_9PROT</name>
<keyword evidence="4" id="KW-1185">Reference proteome</keyword>
<dbReference type="STRING" id="1401328.P856_515"/>
<evidence type="ECO:0000313" key="4">
    <source>
        <dbReference type="Proteomes" id="UP000018700"/>
    </source>
</evidence>
<protein>
    <recommendedName>
        <fullName evidence="1">LPS-assembly protein LptD</fullName>
    </recommendedName>
</protein>
<proteinExistence type="inferred from homology"/>
<sequence>MKFTKLFAVILIALSANNTLKQSKAQEVNAEKKSALLIADEIVYDESFGILTARGNVELSQNSHILRADLISYNRKADTIIAIGNVSIMQSSGDIIFSEYMELNNQLKTGTINNFRSLLADGSRLAAVRARRTSAHRTELEKAIFSPCSICDKDESKTPLWQIKAVKVIHDEINKDITYNFATIELYGFPIAFTPYLRHPDPSVKRSSGMLAPTIGLSDELGIIYGQPYYYVIDDASDLLIEPRIHSVGGPILLVNYRKQFSNGEIELDNSIAYVKQSYKGTASKDYALEWHADWTGKIKINESWLGGFDFEQASQSSYLSHYNISDSRLLISKLYAERFHQRNYTSLEAYQFHNLESSIHPDDTMITPLIRYSYIGHQDKYGGHTSIDANLLSINKKSGKNTHRVSAITRWELQSISNAGAIYTLNANLQTDAYYVTKASECLNDDEYIVGRIFPQLGLKWQYPLIKRSDRSTTVIEPIASLVLAPLEGNSKKIPNEGSQQFEFDETKLFRLNRYDDTDKVTTGSYLNYALRAGIYGDDGSSSEILIGQSYRFYGRCSFDCASGLEEDLSDLVGVLSLRPTSGPLKLTYRFRLDPEEAIFNRNEVGFYLSQARFHLGGNYVSISRYSDNQSPVSREQIELYGRLTVSDHWSVDANLSNDLSHAHDLLLRGKLALTYTNECLLFGVNFQRSNISDEDIKANDRVMFRLTLTHLGES</sequence>
<reference evidence="3 4" key="1">
    <citation type="journal article" date="2013" name="PLoS ONE">
        <title>Bacterial endosymbiosis in a chordate host: long-term co-evolution and conservation of secondary metabolism.</title>
        <authorList>
            <person name="Kwan J.C."/>
            <person name="Schmidt E.W."/>
        </authorList>
    </citation>
    <scope>NUCLEOTIDE SEQUENCE [LARGE SCALE GENOMIC DNA]</scope>
    <source>
        <strain evidence="4">faulkneri L5</strain>
    </source>
</reference>
<dbReference type="PANTHER" id="PTHR30189">
    <property type="entry name" value="LPS-ASSEMBLY PROTEIN"/>
    <property type="match status" value="1"/>
</dbReference>
<evidence type="ECO:0000313" key="3">
    <source>
        <dbReference type="EMBL" id="AHC73732.1"/>
    </source>
</evidence>
<keyword evidence="1" id="KW-0998">Cell outer membrane</keyword>
<keyword evidence="1" id="KW-0472">Membrane</keyword>
<feature type="domain" description="LptD C-terminal" evidence="2">
    <location>
        <begin position="293"/>
        <end position="651"/>
    </location>
</feature>
<dbReference type="HAMAP" id="MF_01411">
    <property type="entry name" value="LPS_assembly_LptD"/>
    <property type="match status" value="1"/>
</dbReference>
<dbReference type="GO" id="GO:1990351">
    <property type="term" value="C:transporter complex"/>
    <property type="evidence" value="ECO:0007669"/>
    <property type="project" value="TreeGrafter"/>
</dbReference>
<dbReference type="GO" id="GO:0043165">
    <property type="term" value="P:Gram-negative-bacterium-type cell outer membrane assembly"/>
    <property type="evidence" value="ECO:0007669"/>
    <property type="project" value="UniProtKB-UniRule"/>
</dbReference>
<dbReference type="eggNOG" id="COG1452">
    <property type="taxonomic scope" value="Bacteria"/>
</dbReference>
<dbReference type="InterPro" id="IPR050218">
    <property type="entry name" value="LptD"/>
</dbReference>
<dbReference type="KEGG" id="efk:P856_515"/>
<dbReference type="EMBL" id="CP006745">
    <property type="protein sequence ID" value="AHC73732.1"/>
    <property type="molecule type" value="Genomic_DNA"/>
</dbReference>
<dbReference type="RefSeq" id="WP_025300612.1">
    <property type="nucleotide sequence ID" value="NZ_CP006745.1"/>
</dbReference>
<dbReference type="PANTHER" id="PTHR30189:SF1">
    <property type="entry name" value="LPS-ASSEMBLY PROTEIN LPTD"/>
    <property type="match status" value="1"/>
</dbReference>
<dbReference type="GO" id="GO:0009279">
    <property type="term" value="C:cell outer membrane"/>
    <property type="evidence" value="ECO:0007669"/>
    <property type="project" value="UniProtKB-SubCell"/>
</dbReference>
<dbReference type="Gene3D" id="2.60.450.10">
    <property type="entry name" value="Lipopolysaccharide (LPS) transport protein A like domain"/>
    <property type="match status" value="1"/>
</dbReference>
<dbReference type="GO" id="GO:0015920">
    <property type="term" value="P:lipopolysaccharide transport"/>
    <property type="evidence" value="ECO:0007669"/>
    <property type="project" value="InterPro"/>
</dbReference>